<dbReference type="GO" id="GO:0015035">
    <property type="term" value="F:protein-disulfide reductase activity"/>
    <property type="evidence" value="ECO:0007669"/>
    <property type="project" value="TreeGrafter"/>
</dbReference>
<dbReference type="InterPro" id="IPR036249">
    <property type="entry name" value="Thioredoxin-like_sf"/>
</dbReference>
<dbReference type="InterPro" id="IPR013766">
    <property type="entry name" value="Thioredoxin_domain"/>
</dbReference>
<name>E3CY41_9BACT</name>
<dbReference type="PANTHER" id="PTHR45663">
    <property type="entry name" value="GEO12009P1"/>
    <property type="match status" value="1"/>
</dbReference>
<dbReference type="RefSeq" id="WP_006299833.1">
    <property type="nucleotide sequence ID" value="NZ_CM001022.1"/>
</dbReference>
<evidence type="ECO:0000259" key="1">
    <source>
        <dbReference type="PROSITE" id="PS51352"/>
    </source>
</evidence>
<gene>
    <name evidence="2" type="ORF">Apau_0253</name>
</gene>
<dbReference type="OrthoDB" id="9790390at2"/>
<dbReference type="CDD" id="cd02947">
    <property type="entry name" value="TRX_family"/>
    <property type="match status" value="1"/>
</dbReference>
<dbReference type="PANTHER" id="PTHR45663:SF11">
    <property type="entry name" value="GEO12009P1"/>
    <property type="match status" value="1"/>
</dbReference>
<protein>
    <submittedName>
        <fullName evidence="2">Thioredoxin domain containing protein</fullName>
    </submittedName>
</protein>
<evidence type="ECO:0000313" key="2">
    <source>
        <dbReference type="EMBL" id="EFQ22689.1"/>
    </source>
</evidence>
<evidence type="ECO:0000313" key="3">
    <source>
        <dbReference type="Proteomes" id="UP000005096"/>
    </source>
</evidence>
<organism evidence="2 3">
    <name type="scientific">Aminomonas paucivorans DSM 12260</name>
    <dbReference type="NCBI Taxonomy" id="584708"/>
    <lineage>
        <taxon>Bacteria</taxon>
        <taxon>Thermotogati</taxon>
        <taxon>Synergistota</taxon>
        <taxon>Synergistia</taxon>
        <taxon>Synergistales</taxon>
        <taxon>Synergistaceae</taxon>
        <taxon>Aminomonas</taxon>
    </lineage>
</organism>
<reference evidence="2 3" key="1">
    <citation type="journal article" date="2010" name="Stand. Genomic Sci.">
        <title>Non-contiguous finished genome sequence of Aminomonas paucivorans type strain (GLU-3).</title>
        <authorList>
            <person name="Pitluck S."/>
            <person name="Yasawong M."/>
            <person name="Held B."/>
            <person name="Lapidus A."/>
            <person name="Nolan M."/>
            <person name="Copeland A."/>
            <person name="Lucas S."/>
            <person name="Del Rio T.G."/>
            <person name="Tice H."/>
            <person name="Cheng J.F."/>
            <person name="Chertkov O."/>
            <person name="Goodwin L."/>
            <person name="Tapia R."/>
            <person name="Han C."/>
            <person name="Liolios K."/>
            <person name="Ivanova N."/>
            <person name="Mavromatis K."/>
            <person name="Ovchinnikova G."/>
            <person name="Pati A."/>
            <person name="Chen A."/>
            <person name="Palaniappan K."/>
            <person name="Land M."/>
            <person name="Hauser L."/>
            <person name="Chang Y.J."/>
            <person name="Jeffries C.D."/>
            <person name="Pukall R."/>
            <person name="Spring S."/>
            <person name="Rohde M."/>
            <person name="Sikorski J."/>
            <person name="Goker M."/>
            <person name="Woyke T."/>
            <person name="Bristow J."/>
            <person name="Eisen J.A."/>
            <person name="Markowitz V."/>
            <person name="Hugenholtz P."/>
            <person name="Kyrpides N.C."/>
            <person name="Klenk H.P."/>
        </authorList>
    </citation>
    <scope>NUCLEOTIDE SEQUENCE [LARGE SCALE GENOMIC DNA]</scope>
    <source>
        <strain evidence="2 3">DSM 12260</strain>
    </source>
</reference>
<dbReference type="EMBL" id="CM001022">
    <property type="protein sequence ID" value="EFQ22689.1"/>
    <property type="molecule type" value="Genomic_DNA"/>
</dbReference>
<dbReference type="AlphaFoldDB" id="E3CY41"/>
<dbReference type="eggNOG" id="COG3118">
    <property type="taxonomic scope" value="Bacteria"/>
</dbReference>
<dbReference type="Proteomes" id="UP000005096">
    <property type="component" value="Chromosome"/>
</dbReference>
<proteinExistence type="predicted"/>
<dbReference type="HOGENOM" id="CLU_090389_10_1_0"/>
<dbReference type="Pfam" id="PF00085">
    <property type="entry name" value="Thioredoxin"/>
    <property type="match status" value="1"/>
</dbReference>
<dbReference type="PaxDb" id="584708-Apau_0253"/>
<keyword evidence="3" id="KW-1185">Reference proteome</keyword>
<dbReference type="SUPFAM" id="SSF52833">
    <property type="entry name" value="Thioredoxin-like"/>
    <property type="match status" value="1"/>
</dbReference>
<dbReference type="Gene3D" id="3.40.30.10">
    <property type="entry name" value="Glutaredoxin"/>
    <property type="match status" value="1"/>
</dbReference>
<sequence>MRELDWEGLQTVAAAPVRPVVVDVWDPCCPPCVALGPYFEELGESYGDRLDFYKYNRAEDRRIMQGLSLRGVPTLLFYLPGGELMRRLTGDQEATREALRQGLEDLLARVAG</sequence>
<accession>E3CY41</accession>
<dbReference type="STRING" id="584708.Apau_0253"/>
<dbReference type="PROSITE" id="PS51352">
    <property type="entry name" value="THIOREDOXIN_2"/>
    <property type="match status" value="1"/>
</dbReference>
<feature type="domain" description="Thioredoxin" evidence="1">
    <location>
        <begin position="1"/>
        <end position="108"/>
    </location>
</feature>
<dbReference type="GO" id="GO:0005737">
    <property type="term" value="C:cytoplasm"/>
    <property type="evidence" value="ECO:0007669"/>
    <property type="project" value="TreeGrafter"/>
</dbReference>